<evidence type="ECO:0000313" key="1">
    <source>
        <dbReference type="EMBL" id="KAG6964785.1"/>
    </source>
</evidence>
<reference evidence="1" key="1">
    <citation type="submission" date="2021-01" db="EMBL/GenBank/DDBJ databases">
        <title>Phytophthora aleatoria, a newly-described species from Pinus radiata is distinct from Phytophthora cactorum isolates based on comparative genomics.</title>
        <authorList>
            <person name="Mcdougal R."/>
            <person name="Panda P."/>
            <person name="Williams N."/>
            <person name="Studholme D.J."/>
        </authorList>
    </citation>
    <scope>NUCLEOTIDE SEQUENCE</scope>
    <source>
        <strain evidence="1">NZFS 3830</strain>
    </source>
</reference>
<organism evidence="1 2">
    <name type="scientific">Phytophthora cactorum</name>
    <dbReference type="NCBI Taxonomy" id="29920"/>
    <lineage>
        <taxon>Eukaryota</taxon>
        <taxon>Sar</taxon>
        <taxon>Stramenopiles</taxon>
        <taxon>Oomycota</taxon>
        <taxon>Peronosporomycetes</taxon>
        <taxon>Peronosporales</taxon>
        <taxon>Peronosporaceae</taxon>
        <taxon>Phytophthora</taxon>
    </lineage>
</organism>
<accession>A0A8T1UPR3</accession>
<name>A0A8T1UPR3_9STRA</name>
<dbReference type="AlphaFoldDB" id="A0A8T1UPR3"/>
<dbReference type="EMBL" id="JAENGZ010000222">
    <property type="protein sequence ID" value="KAG6964785.1"/>
    <property type="molecule type" value="Genomic_DNA"/>
</dbReference>
<comment type="caution">
    <text evidence="1">The sequence shown here is derived from an EMBL/GenBank/DDBJ whole genome shotgun (WGS) entry which is preliminary data.</text>
</comment>
<protein>
    <submittedName>
        <fullName evidence="1">Uncharacterized protein</fullName>
    </submittedName>
</protein>
<dbReference type="Proteomes" id="UP000688947">
    <property type="component" value="Unassembled WGS sequence"/>
</dbReference>
<proteinExistence type="predicted"/>
<evidence type="ECO:0000313" key="2">
    <source>
        <dbReference type="Proteomes" id="UP000688947"/>
    </source>
</evidence>
<sequence>MGTTGTQYQNQQPSITTTWLWSRKRQRRPAQFSTSSVIPPKTFLAEWSRLPSGICHFPFLLLPRFRIRGETAGRHGLGGGGSRTFTRV</sequence>
<gene>
    <name evidence="1" type="ORF">JG687_00005773</name>
</gene>